<dbReference type="PANTHER" id="PTHR30055:SF226">
    <property type="entry name" value="HTH-TYPE TRANSCRIPTIONAL REGULATOR PKSA"/>
    <property type="match status" value="1"/>
</dbReference>
<evidence type="ECO:0000313" key="6">
    <source>
        <dbReference type="Proteomes" id="UP000677537"/>
    </source>
</evidence>
<dbReference type="PRINTS" id="PR00455">
    <property type="entry name" value="HTHTETR"/>
</dbReference>
<dbReference type="PROSITE" id="PS01081">
    <property type="entry name" value="HTH_TETR_1"/>
    <property type="match status" value="1"/>
</dbReference>
<dbReference type="GO" id="GO:0003700">
    <property type="term" value="F:DNA-binding transcription factor activity"/>
    <property type="evidence" value="ECO:0007669"/>
    <property type="project" value="TreeGrafter"/>
</dbReference>
<feature type="DNA-binding region" description="H-T-H motif" evidence="2">
    <location>
        <begin position="55"/>
        <end position="74"/>
    </location>
</feature>
<feature type="region of interest" description="Disordered" evidence="3">
    <location>
        <begin position="238"/>
        <end position="259"/>
    </location>
</feature>
<dbReference type="InterPro" id="IPR050109">
    <property type="entry name" value="HTH-type_TetR-like_transc_reg"/>
</dbReference>
<name>A0A940N2X7_9PROT</name>
<proteinExistence type="predicted"/>
<dbReference type="SUPFAM" id="SSF46689">
    <property type="entry name" value="Homeodomain-like"/>
    <property type="match status" value="1"/>
</dbReference>
<dbReference type="InterPro" id="IPR001647">
    <property type="entry name" value="HTH_TetR"/>
</dbReference>
<dbReference type="Gene3D" id="1.10.357.10">
    <property type="entry name" value="Tetracycline Repressor, domain 2"/>
    <property type="match status" value="1"/>
</dbReference>
<evidence type="ECO:0000256" key="3">
    <source>
        <dbReference type="SAM" id="MobiDB-lite"/>
    </source>
</evidence>
<dbReference type="PANTHER" id="PTHR30055">
    <property type="entry name" value="HTH-TYPE TRANSCRIPTIONAL REGULATOR RUTR"/>
    <property type="match status" value="1"/>
</dbReference>
<dbReference type="Pfam" id="PF00440">
    <property type="entry name" value="TetR_N"/>
    <property type="match status" value="1"/>
</dbReference>
<dbReference type="Pfam" id="PF17939">
    <property type="entry name" value="TetR_C_30"/>
    <property type="match status" value="1"/>
</dbReference>
<keyword evidence="1 2" id="KW-0238">DNA-binding</keyword>
<evidence type="ECO:0000256" key="2">
    <source>
        <dbReference type="PROSITE-ProRule" id="PRU00335"/>
    </source>
</evidence>
<evidence type="ECO:0000256" key="1">
    <source>
        <dbReference type="ARBA" id="ARBA00023125"/>
    </source>
</evidence>
<dbReference type="Proteomes" id="UP000677537">
    <property type="component" value="Unassembled WGS sequence"/>
</dbReference>
<dbReference type="EMBL" id="JAGIZA010000014">
    <property type="protein sequence ID" value="MBP0495046.1"/>
    <property type="molecule type" value="Genomic_DNA"/>
</dbReference>
<feature type="compositionally biased region" description="Basic residues" evidence="3">
    <location>
        <begin position="249"/>
        <end position="259"/>
    </location>
</feature>
<comment type="caution">
    <text evidence="5">The sequence shown here is derived from an EMBL/GenBank/DDBJ whole genome shotgun (WGS) entry which is preliminary data.</text>
</comment>
<accession>A0A940N2X7</accession>
<reference evidence="5" key="1">
    <citation type="submission" date="2021-03" db="EMBL/GenBank/DDBJ databases">
        <authorList>
            <person name="So Y."/>
        </authorList>
    </citation>
    <scope>NUCLEOTIDE SEQUENCE</scope>
    <source>
        <strain evidence="5">SG15</strain>
    </source>
</reference>
<dbReference type="SUPFAM" id="SSF48498">
    <property type="entry name" value="Tetracyclin repressor-like, C-terminal domain"/>
    <property type="match status" value="1"/>
</dbReference>
<dbReference type="GO" id="GO:0000976">
    <property type="term" value="F:transcription cis-regulatory region binding"/>
    <property type="evidence" value="ECO:0007669"/>
    <property type="project" value="TreeGrafter"/>
</dbReference>
<evidence type="ECO:0000259" key="4">
    <source>
        <dbReference type="PROSITE" id="PS50977"/>
    </source>
</evidence>
<evidence type="ECO:0000313" key="5">
    <source>
        <dbReference type="EMBL" id="MBP0495046.1"/>
    </source>
</evidence>
<dbReference type="AlphaFoldDB" id="A0A940N2X7"/>
<protein>
    <submittedName>
        <fullName evidence="5">TetR family transcriptional regulator</fullName>
    </submittedName>
</protein>
<dbReference type="InterPro" id="IPR009057">
    <property type="entry name" value="Homeodomain-like_sf"/>
</dbReference>
<dbReference type="InterPro" id="IPR036271">
    <property type="entry name" value="Tet_transcr_reg_TetR-rel_C_sf"/>
</dbReference>
<gene>
    <name evidence="5" type="ORF">J5Y10_19845</name>
</gene>
<dbReference type="InterPro" id="IPR023772">
    <property type="entry name" value="DNA-bd_HTH_TetR-type_CS"/>
</dbReference>
<organism evidence="5 6">
    <name type="scientific">Roseomonas indoligenes</name>
    <dbReference type="NCBI Taxonomy" id="2820811"/>
    <lineage>
        <taxon>Bacteria</taxon>
        <taxon>Pseudomonadati</taxon>
        <taxon>Pseudomonadota</taxon>
        <taxon>Alphaproteobacteria</taxon>
        <taxon>Acetobacterales</taxon>
        <taxon>Roseomonadaceae</taxon>
        <taxon>Roseomonas</taxon>
    </lineage>
</organism>
<dbReference type="InterPro" id="IPR041586">
    <property type="entry name" value="PsrA_TetR_C"/>
</dbReference>
<feature type="domain" description="HTH tetR-type" evidence="4">
    <location>
        <begin position="32"/>
        <end position="92"/>
    </location>
</feature>
<dbReference type="PROSITE" id="PS50977">
    <property type="entry name" value="HTH_TETR_2"/>
    <property type="match status" value="1"/>
</dbReference>
<keyword evidence="6" id="KW-1185">Reference proteome</keyword>
<sequence length="259" mass="28408">MTSRGFSLGSLAVLARSVPGPAELPGHEEAAISTQDVILNAAEKIFGEHGFDGASMREIAHCAGVAQALLHYHFRNKEALYEAVFERRATTIRGVRRQRLDELFSSGRAVAIEEVLETLFMSLEDLLGEQRGNLRYYVQMLAEVTVSPDERSSRIMKQFYDPSAEHFIAAFRRVLPDLSMEGAVWAYLFAIGARMQAHSPSDRAGRLGAGSDPGTPYRLLVPFVAAGIRTTCALSALPNGQTRAAPPRPARRRQVRSPG</sequence>
<dbReference type="RefSeq" id="WP_209375847.1">
    <property type="nucleotide sequence ID" value="NZ_JAGIZA010000014.1"/>
</dbReference>